<evidence type="ECO:0000256" key="6">
    <source>
        <dbReference type="SAM" id="Phobius"/>
    </source>
</evidence>
<evidence type="ECO:0000256" key="5">
    <source>
        <dbReference type="ARBA" id="ARBA00038105"/>
    </source>
</evidence>
<protein>
    <submittedName>
        <fullName evidence="8">DnaJ domain-containing protein</fullName>
    </submittedName>
</protein>
<keyword evidence="3 6" id="KW-1133">Transmembrane helix</keyword>
<evidence type="ECO:0000313" key="9">
    <source>
        <dbReference type="Proteomes" id="UP001597373"/>
    </source>
</evidence>
<evidence type="ECO:0000259" key="7">
    <source>
        <dbReference type="PROSITE" id="PS50076"/>
    </source>
</evidence>
<dbReference type="Gene3D" id="1.10.287.110">
    <property type="entry name" value="DnaJ domain"/>
    <property type="match status" value="1"/>
</dbReference>
<dbReference type="InterPro" id="IPR001623">
    <property type="entry name" value="DnaJ_domain"/>
</dbReference>
<keyword evidence="4 6" id="KW-0472">Membrane</keyword>
<accession>A0ABW5DEP3</accession>
<comment type="caution">
    <text evidence="8">The sequence shown here is derived from an EMBL/GenBank/DDBJ whole genome shotgun (WGS) entry which is preliminary data.</text>
</comment>
<dbReference type="PANTHER" id="PTHR12763">
    <property type="match status" value="1"/>
</dbReference>
<dbReference type="PROSITE" id="PS50076">
    <property type="entry name" value="DNAJ_2"/>
    <property type="match status" value="1"/>
</dbReference>
<evidence type="ECO:0000256" key="4">
    <source>
        <dbReference type="ARBA" id="ARBA00023136"/>
    </source>
</evidence>
<reference evidence="9" key="1">
    <citation type="journal article" date="2019" name="Int. J. Syst. Evol. Microbiol.">
        <title>The Global Catalogue of Microorganisms (GCM) 10K type strain sequencing project: providing services to taxonomists for standard genome sequencing and annotation.</title>
        <authorList>
            <consortium name="The Broad Institute Genomics Platform"/>
            <consortium name="The Broad Institute Genome Sequencing Center for Infectious Disease"/>
            <person name="Wu L."/>
            <person name="Ma J."/>
        </authorList>
    </citation>
    <scope>NUCLEOTIDE SEQUENCE [LARGE SCALE GENOMIC DNA]</scope>
    <source>
        <strain evidence="9">KCTC 23707</strain>
    </source>
</reference>
<dbReference type="RefSeq" id="WP_345100361.1">
    <property type="nucleotide sequence ID" value="NZ_BAABGS010000074.1"/>
</dbReference>
<proteinExistence type="inferred from homology"/>
<dbReference type="InterPro" id="IPR036869">
    <property type="entry name" value="J_dom_sf"/>
</dbReference>
<comment type="similarity">
    <text evidence="5">Belongs to the TIM14 family.</text>
</comment>
<organism evidence="8 9">
    <name type="scientific">Chelativorans composti</name>
    <dbReference type="NCBI Taxonomy" id="768533"/>
    <lineage>
        <taxon>Bacteria</taxon>
        <taxon>Pseudomonadati</taxon>
        <taxon>Pseudomonadota</taxon>
        <taxon>Alphaproteobacteria</taxon>
        <taxon>Hyphomicrobiales</taxon>
        <taxon>Phyllobacteriaceae</taxon>
        <taxon>Chelativorans</taxon>
    </lineage>
</organism>
<gene>
    <name evidence="8" type="ORF">ACFSMZ_04505</name>
</gene>
<feature type="domain" description="J" evidence="7">
    <location>
        <begin position="178"/>
        <end position="231"/>
    </location>
</feature>
<dbReference type="SUPFAM" id="SSF46565">
    <property type="entry name" value="Chaperone J-domain"/>
    <property type="match status" value="1"/>
</dbReference>
<evidence type="ECO:0000256" key="1">
    <source>
        <dbReference type="ARBA" id="ARBA00004167"/>
    </source>
</evidence>
<keyword evidence="2 6" id="KW-0812">Transmembrane</keyword>
<comment type="subcellular location">
    <subcellularLocation>
        <location evidence="1">Membrane</location>
        <topology evidence="1">Single-pass membrane protein</topology>
    </subcellularLocation>
</comment>
<dbReference type="SMART" id="SM00271">
    <property type="entry name" value="DnaJ"/>
    <property type="match status" value="1"/>
</dbReference>
<dbReference type="Proteomes" id="UP001597373">
    <property type="component" value="Unassembled WGS sequence"/>
</dbReference>
<feature type="transmembrane region" description="Helical" evidence="6">
    <location>
        <begin position="44"/>
        <end position="68"/>
    </location>
</feature>
<evidence type="ECO:0000313" key="8">
    <source>
        <dbReference type="EMBL" id="MFD2259023.1"/>
    </source>
</evidence>
<keyword evidence="9" id="KW-1185">Reference proteome</keyword>
<dbReference type="Pfam" id="PF00226">
    <property type="entry name" value="DnaJ"/>
    <property type="match status" value="1"/>
</dbReference>
<dbReference type="CDD" id="cd06257">
    <property type="entry name" value="DnaJ"/>
    <property type="match status" value="1"/>
</dbReference>
<evidence type="ECO:0000256" key="3">
    <source>
        <dbReference type="ARBA" id="ARBA00022989"/>
    </source>
</evidence>
<sequence>MSILIGVLIILLLAGTAVYAFLKANPASIARTLRLAGPIALGLAGAILMLLGRAALGGMLLSGALGWLGRNRYVAHTRPSPGQKSQVRTAMLEMELDHDSGKLEGRVLAGTYQDRHLSSLSLDDLIALYRECAQDEDSIRLLETYLDGRFPAWRDRLDSHESAGQGRASRSGGMTEKEAYEILGLEPGASPAQIREAHRRLMQRVHPDVGGSSFLAARINEAKDILLSKHG</sequence>
<dbReference type="EMBL" id="JBHUIR010000017">
    <property type="protein sequence ID" value="MFD2259023.1"/>
    <property type="molecule type" value="Genomic_DNA"/>
</dbReference>
<evidence type="ECO:0000256" key="2">
    <source>
        <dbReference type="ARBA" id="ARBA00022692"/>
    </source>
</evidence>
<dbReference type="PANTHER" id="PTHR12763:SF28">
    <property type="entry name" value="GEO10507P1-RELATED"/>
    <property type="match status" value="1"/>
</dbReference>
<name>A0ABW5DEP3_9HYPH</name>